<feature type="domain" description="Iron-binding zinc finger CDGSH type" evidence="5">
    <location>
        <begin position="109"/>
        <end position="154"/>
    </location>
</feature>
<dbReference type="GO" id="GO:0005737">
    <property type="term" value="C:cytoplasm"/>
    <property type="evidence" value="ECO:0007669"/>
    <property type="project" value="UniProtKB-ARBA"/>
</dbReference>
<dbReference type="InterPro" id="IPR010693">
    <property type="entry name" value="Divergent_4Fe-4S_mono-cluster"/>
</dbReference>
<protein>
    <recommendedName>
        <fullName evidence="5">Iron-binding zinc finger CDGSH type domain-containing protein</fullName>
    </recommendedName>
</protein>
<evidence type="ECO:0000256" key="1">
    <source>
        <dbReference type="ARBA" id="ARBA00022714"/>
    </source>
</evidence>
<proteinExistence type="predicted"/>
<dbReference type="EMBL" id="BARW01009062">
    <property type="protein sequence ID" value="GAI75668.1"/>
    <property type="molecule type" value="Genomic_DNA"/>
</dbReference>
<keyword evidence="2" id="KW-0479">Metal-binding</keyword>
<evidence type="ECO:0000313" key="6">
    <source>
        <dbReference type="EMBL" id="GAI75668.1"/>
    </source>
</evidence>
<evidence type="ECO:0000256" key="3">
    <source>
        <dbReference type="ARBA" id="ARBA00023004"/>
    </source>
</evidence>
<dbReference type="SMART" id="SM00704">
    <property type="entry name" value="ZnF_CDGSH"/>
    <property type="match status" value="1"/>
</dbReference>
<organism evidence="6">
    <name type="scientific">marine sediment metagenome</name>
    <dbReference type="NCBI Taxonomy" id="412755"/>
    <lineage>
        <taxon>unclassified sequences</taxon>
        <taxon>metagenomes</taxon>
        <taxon>ecological metagenomes</taxon>
    </lineage>
</organism>
<evidence type="ECO:0000256" key="2">
    <source>
        <dbReference type="ARBA" id="ARBA00022723"/>
    </source>
</evidence>
<feature type="non-terminal residue" evidence="6">
    <location>
        <position position="1"/>
    </location>
</feature>
<dbReference type="Gene3D" id="3.30.70.20">
    <property type="match status" value="1"/>
</dbReference>
<dbReference type="Pfam" id="PF06902">
    <property type="entry name" value="Fer4_19"/>
    <property type="match status" value="1"/>
</dbReference>
<name>X1R566_9ZZZZ</name>
<dbReference type="AlphaFoldDB" id="X1R566"/>
<comment type="caution">
    <text evidence="6">The sequence shown here is derived from an EMBL/GenBank/DDBJ whole genome shotgun (WGS) entry which is preliminary data.</text>
</comment>
<reference evidence="6" key="1">
    <citation type="journal article" date="2014" name="Front. Microbiol.">
        <title>High frequency of phylogenetically diverse reductive dehalogenase-homologous genes in deep subseafloor sedimentary metagenomes.</title>
        <authorList>
            <person name="Kawai M."/>
            <person name="Futagami T."/>
            <person name="Toyoda A."/>
            <person name="Takaki Y."/>
            <person name="Nishi S."/>
            <person name="Hori S."/>
            <person name="Arai W."/>
            <person name="Tsubouchi T."/>
            <person name="Morono Y."/>
            <person name="Uchiyama I."/>
            <person name="Ito T."/>
            <person name="Fujiyama A."/>
            <person name="Inagaki F."/>
            <person name="Takami H."/>
        </authorList>
    </citation>
    <scope>NUCLEOTIDE SEQUENCE</scope>
    <source>
        <strain evidence="6">Expedition CK06-06</strain>
    </source>
</reference>
<evidence type="ECO:0000259" key="5">
    <source>
        <dbReference type="SMART" id="SM00704"/>
    </source>
</evidence>
<dbReference type="InterPro" id="IPR018967">
    <property type="entry name" value="FeS-contain_CDGSH-typ"/>
</dbReference>
<sequence>GSHLIIGFRDDKEEGRVPDRLDTYEGEKISIHDNRGVCSHAGYCTDNSPKVFDMHQEPWVSPDDDNAEKTASTIRMCPSGALSYTKDGILHKDQGRKPSVNVSNNGPYRVVGGIEFSDPEGSVPESKEHYTLCRCGASKNKPFCSGAHWHIKFKDDKN</sequence>
<dbReference type="GO" id="GO:0051537">
    <property type="term" value="F:2 iron, 2 sulfur cluster binding"/>
    <property type="evidence" value="ECO:0007669"/>
    <property type="project" value="UniProtKB-KW"/>
</dbReference>
<accession>X1R566</accession>
<dbReference type="Gene3D" id="3.40.5.90">
    <property type="entry name" value="CDGSH iron-sulfur domain, mitoNEET-type"/>
    <property type="match status" value="1"/>
</dbReference>
<dbReference type="InterPro" id="IPR042216">
    <property type="entry name" value="MitoNEET_CISD"/>
</dbReference>
<evidence type="ECO:0000256" key="4">
    <source>
        <dbReference type="ARBA" id="ARBA00023014"/>
    </source>
</evidence>
<dbReference type="GO" id="GO:0046872">
    <property type="term" value="F:metal ion binding"/>
    <property type="evidence" value="ECO:0007669"/>
    <property type="project" value="UniProtKB-KW"/>
</dbReference>
<gene>
    <name evidence="6" type="ORF">S12H4_18364</name>
</gene>
<keyword evidence="3" id="KW-0408">Iron</keyword>
<dbReference type="Pfam" id="PF09360">
    <property type="entry name" value="zf-CDGSH"/>
    <property type="match status" value="1"/>
</dbReference>
<keyword evidence="1" id="KW-0001">2Fe-2S</keyword>
<keyword evidence="4" id="KW-0411">Iron-sulfur</keyword>